<name>A0ABN9MLA0_9NEOB</name>
<organism evidence="2 3">
    <name type="scientific">Ranitomeya imitator</name>
    <name type="common">mimic poison frog</name>
    <dbReference type="NCBI Taxonomy" id="111125"/>
    <lineage>
        <taxon>Eukaryota</taxon>
        <taxon>Metazoa</taxon>
        <taxon>Chordata</taxon>
        <taxon>Craniata</taxon>
        <taxon>Vertebrata</taxon>
        <taxon>Euteleostomi</taxon>
        <taxon>Amphibia</taxon>
        <taxon>Batrachia</taxon>
        <taxon>Anura</taxon>
        <taxon>Neobatrachia</taxon>
        <taxon>Hyloidea</taxon>
        <taxon>Dendrobatidae</taxon>
        <taxon>Dendrobatinae</taxon>
        <taxon>Ranitomeya</taxon>
    </lineage>
</organism>
<dbReference type="PANTHER" id="PTHR14819">
    <property type="entry name" value="GTP-BINDING"/>
    <property type="match status" value="1"/>
</dbReference>
<dbReference type="PROSITE" id="PS50209">
    <property type="entry name" value="CARD"/>
    <property type="match status" value="1"/>
</dbReference>
<proteinExistence type="predicted"/>
<dbReference type="Gene3D" id="1.10.533.10">
    <property type="entry name" value="Death Domain, Fas"/>
    <property type="match status" value="1"/>
</dbReference>
<dbReference type="InterPro" id="IPR011029">
    <property type="entry name" value="DEATH-like_dom_sf"/>
</dbReference>
<accession>A0ABN9MLA0</accession>
<comment type="caution">
    <text evidence="2">The sequence shown here is derived from an EMBL/GenBank/DDBJ whole genome shotgun (WGS) entry which is preliminary data.</text>
</comment>
<dbReference type="CDD" id="cd01671">
    <property type="entry name" value="CARD"/>
    <property type="match status" value="1"/>
</dbReference>
<dbReference type="SUPFAM" id="SSF47986">
    <property type="entry name" value="DEATH domain"/>
    <property type="match status" value="1"/>
</dbReference>
<sequence length="195" mass="22585">MTSGGASWTIEHLRSELIETLEEDVDTVLDKMKSLHLISLEENIAIQHDENSRVRVEKLMDLILLKGETACENFLSHIESIVLRFPALPNLFESFVKYKEKVFQQLVEQLDVKTHLTTKLSLSDVLSIGPENVNVLPQQFKDIMCHFLRKLMALNQTARNIELQPDPSTQEPNDEDDDNYEDVFEDCTVYFNRKF</sequence>
<keyword evidence="3" id="KW-1185">Reference proteome</keyword>
<dbReference type="InterPro" id="IPR052986">
    <property type="entry name" value="VLIG_GTPase"/>
</dbReference>
<evidence type="ECO:0000259" key="1">
    <source>
        <dbReference type="PROSITE" id="PS50209"/>
    </source>
</evidence>
<evidence type="ECO:0000313" key="2">
    <source>
        <dbReference type="EMBL" id="CAJ0967550.1"/>
    </source>
</evidence>
<dbReference type="Pfam" id="PF00619">
    <property type="entry name" value="CARD"/>
    <property type="match status" value="1"/>
</dbReference>
<reference evidence="2" key="1">
    <citation type="submission" date="2023-07" db="EMBL/GenBank/DDBJ databases">
        <authorList>
            <person name="Stuckert A."/>
        </authorList>
    </citation>
    <scope>NUCLEOTIDE SEQUENCE</scope>
</reference>
<dbReference type="PANTHER" id="PTHR14819:SF9">
    <property type="entry name" value="UP-REGULATOR OF CELL PROLIFERATION-LIKE"/>
    <property type="match status" value="1"/>
</dbReference>
<protein>
    <recommendedName>
        <fullName evidence="1">CARD domain-containing protein</fullName>
    </recommendedName>
</protein>
<evidence type="ECO:0000313" key="3">
    <source>
        <dbReference type="Proteomes" id="UP001176940"/>
    </source>
</evidence>
<dbReference type="EMBL" id="CAUEEQ010078358">
    <property type="protein sequence ID" value="CAJ0967550.1"/>
    <property type="molecule type" value="Genomic_DNA"/>
</dbReference>
<feature type="domain" description="CARD" evidence="1">
    <location>
        <begin position="10"/>
        <end position="79"/>
    </location>
</feature>
<gene>
    <name evidence="2" type="ORF">RIMI_LOCUS22266505</name>
</gene>
<dbReference type="Proteomes" id="UP001176940">
    <property type="component" value="Unassembled WGS sequence"/>
</dbReference>
<dbReference type="InterPro" id="IPR001315">
    <property type="entry name" value="CARD"/>
</dbReference>